<gene>
    <name evidence="1" type="ORF">CPELLU_LOCUS8475</name>
</gene>
<accession>A0A9N9GT72</accession>
<dbReference type="AlphaFoldDB" id="A0A9N9GT72"/>
<comment type="caution">
    <text evidence="1">The sequence shown here is derived from an EMBL/GenBank/DDBJ whole genome shotgun (WGS) entry which is preliminary data.</text>
</comment>
<evidence type="ECO:0000313" key="2">
    <source>
        <dbReference type="Proteomes" id="UP000789759"/>
    </source>
</evidence>
<keyword evidence="2" id="KW-1185">Reference proteome</keyword>
<dbReference type="Proteomes" id="UP000789759">
    <property type="component" value="Unassembled WGS sequence"/>
</dbReference>
<dbReference type="EMBL" id="CAJVQA010006038">
    <property type="protein sequence ID" value="CAG8632831.1"/>
    <property type="molecule type" value="Genomic_DNA"/>
</dbReference>
<proteinExistence type="predicted"/>
<evidence type="ECO:0000313" key="1">
    <source>
        <dbReference type="EMBL" id="CAG8632831.1"/>
    </source>
</evidence>
<protein>
    <submittedName>
        <fullName evidence="1">15849_t:CDS:1</fullName>
    </submittedName>
</protein>
<organism evidence="1 2">
    <name type="scientific">Cetraspora pellucida</name>
    <dbReference type="NCBI Taxonomy" id="1433469"/>
    <lineage>
        <taxon>Eukaryota</taxon>
        <taxon>Fungi</taxon>
        <taxon>Fungi incertae sedis</taxon>
        <taxon>Mucoromycota</taxon>
        <taxon>Glomeromycotina</taxon>
        <taxon>Glomeromycetes</taxon>
        <taxon>Diversisporales</taxon>
        <taxon>Gigasporaceae</taxon>
        <taxon>Cetraspora</taxon>
    </lineage>
</organism>
<sequence>MDIDSKKRKIDIDRESRKIVIDSKKRKMDINSMLFFEVTKEKFKEKNNTSFTNSE</sequence>
<name>A0A9N9GT72_9GLOM</name>
<reference evidence="1" key="1">
    <citation type="submission" date="2021-06" db="EMBL/GenBank/DDBJ databases">
        <authorList>
            <person name="Kallberg Y."/>
            <person name="Tangrot J."/>
            <person name="Rosling A."/>
        </authorList>
    </citation>
    <scope>NUCLEOTIDE SEQUENCE</scope>
    <source>
        <strain evidence="1">FL966</strain>
    </source>
</reference>